<dbReference type="InterPro" id="IPR032675">
    <property type="entry name" value="LRR_dom_sf"/>
</dbReference>
<dbReference type="Gene3D" id="3.80.10.10">
    <property type="entry name" value="Ribonuclease Inhibitor"/>
    <property type="match status" value="2"/>
</dbReference>
<dbReference type="Pfam" id="PF12937">
    <property type="entry name" value="F-box-like"/>
    <property type="match status" value="1"/>
</dbReference>
<evidence type="ECO:0000259" key="11">
    <source>
        <dbReference type="PROSITE" id="PS50181"/>
    </source>
</evidence>
<evidence type="ECO:0000256" key="10">
    <source>
        <dbReference type="ARBA" id="ARBA00077966"/>
    </source>
</evidence>
<evidence type="ECO:0000256" key="9">
    <source>
        <dbReference type="ARBA" id="ARBA00070271"/>
    </source>
</evidence>
<keyword evidence="13" id="KW-1185">Reference proteome</keyword>
<dbReference type="InParanoid" id="D7EJI1"/>
<comment type="similarity">
    <text evidence="8">Belongs to the FBXL7 family.</text>
</comment>
<evidence type="ECO:0000256" key="3">
    <source>
        <dbReference type="ARBA" id="ARBA00022490"/>
    </source>
</evidence>
<dbReference type="FunFam" id="3.80.10.10:FF:000523">
    <property type="entry name" value="F-box/LRR-repeat protein 7"/>
    <property type="match status" value="1"/>
</dbReference>
<dbReference type="PhylomeDB" id="D7EJI1"/>
<dbReference type="SMART" id="SM00256">
    <property type="entry name" value="FBOX"/>
    <property type="match status" value="1"/>
</dbReference>
<reference evidence="12 13" key="2">
    <citation type="journal article" date="2010" name="Nucleic Acids Res.">
        <title>BeetleBase in 2010: revisions to provide comprehensive genomic information for Tribolium castaneum.</title>
        <authorList>
            <person name="Kim H.S."/>
            <person name="Murphy T."/>
            <person name="Xia J."/>
            <person name="Caragea D."/>
            <person name="Park Y."/>
            <person name="Beeman R.W."/>
            <person name="Lorenzen M.D."/>
            <person name="Butcher S."/>
            <person name="Manak J.R."/>
            <person name="Brown S.J."/>
        </authorList>
    </citation>
    <scope>NUCLEOTIDE SEQUENCE [LARGE SCALE GENOMIC DNA]</scope>
    <source>
        <strain evidence="12 13">Georgia GA2</strain>
    </source>
</reference>
<comment type="subcellular location">
    <subcellularLocation>
        <location evidence="1">Cytoplasm</location>
        <location evidence="1">Cytoskeleton</location>
        <location evidence="1">Microtubule organizing center</location>
        <location evidence="1">Centrosome</location>
    </subcellularLocation>
</comment>
<evidence type="ECO:0000256" key="4">
    <source>
        <dbReference type="ARBA" id="ARBA00022614"/>
    </source>
</evidence>
<evidence type="ECO:0000256" key="6">
    <source>
        <dbReference type="ARBA" id="ARBA00022786"/>
    </source>
</evidence>
<gene>
    <name evidence="12" type="primary">AUGUSTUS-3.0.2_02335</name>
    <name evidence="12" type="ORF">TcasGA2_TC002335</name>
</gene>
<dbReference type="OrthoDB" id="423607at2759"/>
<evidence type="ECO:0000256" key="2">
    <source>
        <dbReference type="ARBA" id="ARBA00004906"/>
    </source>
</evidence>
<dbReference type="SMART" id="SM00367">
    <property type="entry name" value="LRR_CC"/>
    <property type="match status" value="11"/>
</dbReference>
<dbReference type="FunCoup" id="D7EJI1">
    <property type="interactions" value="1"/>
</dbReference>
<sequence>MDRLSPQPGGCPLVHLGHTSSDCNESFERKQYYQPSSPLDLSSLSLGSGYWGYNDAPKYYRAPSNYLLDNFTKLGKSSPSLDQGYHTLGFAPPEGNIFKGKKYQNKNNSFDRLTDEVIIRIFSFLSSIDLSICAMVCRRFNILAWVPPLWRIIRLEGEHVRGDRAIRGILRQLCGQMDTCPNIERIHVTFGAKISDKSLLMLARRCPELTHLQLIGCTVTNNALFELVTRCTNLQHLNVTGCVKISCISINPGPDSSRRLQLQYLDLTDCSALQDSGLRVIVHNCPQLTHLYLRRCVQITDAGLKFVPSFCTDLKELSVSDCVNITDFGLYELGKLGPVLRYLSVAKCHQVSDAGLKVIARRCYKLRYLNARGCEAVSDDAVIFLARSCTRLCALDIGKCDVSDAGLRALAESCPNLKKLSLRSCDLVTDRGVQCVAYFCRGLQQLNIQDCQITLEGYRAVKKYCKRCVIEHTNPGFF</sequence>
<keyword evidence="6" id="KW-0833">Ubl conjugation pathway</keyword>
<keyword evidence="5" id="KW-0677">Repeat</keyword>
<dbReference type="HOGENOM" id="CLU_016072_5_0_1"/>
<protein>
    <recommendedName>
        <fullName evidence="9">F-box/LRR-repeat protein 7</fullName>
    </recommendedName>
    <alternativeName>
        <fullName evidence="10">F-box and leucine-rich repeat protein 7</fullName>
    </alternativeName>
</protein>
<dbReference type="InterPro" id="IPR057207">
    <property type="entry name" value="FBXL15_LRR"/>
</dbReference>
<dbReference type="AlphaFoldDB" id="D7EJI1"/>
<dbReference type="FunFam" id="1.20.1280.50:FF:000018">
    <property type="entry name" value="F-box/LRR-repeat protein 7 isoform X2"/>
    <property type="match status" value="1"/>
</dbReference>
<evidence type="ECO:0000256" key="7">
    <source>
        <dbReference type="ARBA" id="ARBA00023212"/>
    </source>
</evidence>
<keyword evidence="7" id="KW-0206">Cytoskeleton</keyword>
<accession>D7EJI1</accession>
<dbReference type="Proteomes" id="UP000007266">
    <property type="component" value="Unassembled WGS sequence"/>
</dbReference>
<dbReference type="KEGG" id="tca:658546"/>
<dbReference type="EMBL" id="KQ973453">
    <property type="protein sequence ID" value="EFA12701.1"/>
    <property type="molecule type" value="Genomic_DNA"/>
</dbReference>
<dbReference type="FunFam" id="3.80.10.10:FF:000122">
    <property type="entry name" value="F-box/LRR-repeat protein 7 isoform X1"/>
    <property type="match status" value="1"/>
</dbReference>
<reference evidence="12 13" key="1">
    <citation type="journal article" date="2008" name="Nature">
        <title>The genome of the model beetle and pest Tribolium castaneum.</title>
        <authorList>
            <consortium name="Tribolium Genome Sequencing Consortium"/>
            <person name="Richards S."/>
            <person name="Gibbs R.A."/>
            <person name="Weinstock G.M."/>
            <person name="Brown S.J."/>
            <person name="Denell R."/>
            <person name="Beeman R.W."/>
            <person name="Gibbs R."/>
            <person name="Beeman R.W."/>
            <person name="Brown S.J."/>
            <person name="Bucher G."/>
            <person name="Friedrich M."/>
            <person name="Grimmelikhuijzen C.J."/>
            <person name="Klingler M."/>
            <person name="Lorenzen M."/>
            <person name="Richards S."/>
            <person name="Roth S."/>
            <person name="Schroder R."/>
            <person name="Tautz D."/>
            <person name="Zdobnov E.M."/>
            <person name="Muzny D."/>
            <person name="Gibbs R.A."/>
            <person name="Weinstock G.M."/>
            <person name="Attaway T."/>
            <person name="Bell S."/>
            <person name="Buhay C.J."/>
            <person name="Chandrabose M.N."/>
            <person name="Chavez D."/>
            <person name="Clerk-Blankenburg K.P."/>
            <person name="Cree A."/>
            <person name="Dao M."/>
            <person name="Davis C."/>
            <person name="Chacko J."/>
            <person name="Dinh H."/>
            <person name="Dugan-Rocha S."/>
            <person name="Fowler G."/>
            <person name="Garner T.T."/>
            <person name="Garnes J."/>
            <person name="Gnirke A."/>
            <person name="Hawes A."/>
            <person name="Hernandez J."/>
            <person name="Hines S."/>
            <person name="Holder M."/>
            <person name="Hume J."/>
            <person name="Jhangiani S.N."/>
            <person name="Joshi V."/>
            <person name="Khan Z.M."/>
            <person name="Jackson L."/>
            <person name="Kovar C."/>
            <person name="Kowis A."/>
            <person name="Lee S."/>
            <person name="Lewis L.R."/>
            <person name="Margolis J."/>
            <person name="Morgan M."/>
            <person name="Nazareth L.V."/>
            <person name="Nguyen N."/>
            <person name="Okwuonu G."/>
            <person name="Parker D."/>
            <person name="Richards S."/>
            <person name="Ruiz S.J."/>
            <person name="Santibanez J."/>
            <person name="Savard J."/>
            <person name="Scherer S.E."/>
            <person name="Schneider B."/>
            <person name="Sodergren E."/>
            <person name="Tautz D."/>
            <person name="Vattahil S."/>
            <person name="Villasana D."/>
            <person name="White C.S."/>
            <person name="Wright R."/>
            <person name="Park Y."/>
            <person name="Beeman R.W."/>
            <person name="Lord J."/>
            <person name="Oppert B."/>
            <person name="Lorenzen M."/>
            <person name="Brown S."/>
            <person name="Wang L."/>
            <person name="Savard J."/>
            <person name="Tautz D."/>
            <person name="Richards S."/>
            <person name="Weinstock G."/>
            <person name="Gibbs R.A."/>
            <person name="Liu Y."/>
            <person name="Worley K."/>
            <person name="Weinstock G."/>
            <person name="Elsik C.G."/>
            <person name="Reese J.T."/>
            <person name="Elhaik E."/>
            <person name="Landan G."/>
            <person name="Graur D."/>
            <person name="Arensburger P."/>
            <person name="Atkinson P."/>
            <person name="Beeman R.W."/>
            <person name="Beidler J."/>
            <person name="Brown S.J."/>
            <person name="Demuth J.P."/>
            <person name="Drury D.W."/>
            <person name="Du Y.Z."/>
            <person name="Fujiwara H."/>
            <person name="Lorenzen M."/>
            <person name="Maselli V."/>
            <person name="Osanai M."/>
            <person name="Park Y."/>
            <person name="Robertson H.M."/>
            <person name="Tu Z."/>
            <person name="Wang J.J."/>
            <person name="Wang S."/>
            <person name="Richards S."/>
            <person name="Song H."/>
            <person name="Zhang L."/>
            <person name="Sodergren E."/>
            <person name="Werner D."/>
            <person name="Stanke M."/>
            <person name="Morgenstern B."/>
            <person name="Solovyev V."/>
            <person name="Kosarev P."/>
            <person name="Brown G."/>
            <person name="Chen H.C."/>
            <person name="Ermolaeva O."/>
            <person name="Hlavina W."/>
            <person name="Kapustin Y."/>
            <person name="Kiryutin B."/>
            <person name="Kitts P."/>
            <person name="Maglott D."/>
            <person name="Pruitt K."/>
            <person name="Sapojnikov V."/>
            <person name="Souvorov A."/>
            <person name="Mackey A.J."/>
            <person name="Waterhouse R.M."/>
            <person name="Wyder S."/>
            <person name="Zdobnov E.M."/>
            <person name="Zdobnov E.M."/>
            <person name="Wyder S."/>
            <person name="Kriventseva E.V."/>
            <person name="Kadowaki T."/>
            <person name="Bork P."/>
            <person name="Aranda M."/>
            <person name="Bao R."/>
            <person name="Beermann A."/>
            <person name="Berns N."/>
            <person name="Bolognesi R."/>
            <person name="Bonneton F."/>
            <person name="Bopp D."/>
            <person name="Brown S.J."/>
            <person name="Bucher G."/>
            <person name="Butts T."/>
            <person name="Chaumot A."/>
            <person name="Denell R.E."/>
            <person name="Ferrier D.E."/>
            <person name="Friedrich M."/>
            <person name="Gordon C.M."/>
            <person name="Jindra M."/>
            <person name="Klingler M."/>
            <person name="Lan Q."/>
            <person name="Lattorff H.M."/>
            <person name="Laudet V."/>
            <person name="von Levetsow C."/>
            <person name="Liu Z."/>
            <person name="Lutz R."/>
            <person name="Lynch J.A."/>
            <person name="da Fonseca R.N."/>
            <person name="Posnien N."/>
            <person name="Reuter R."/>
            <person name="Roth S."/>
            <person name="Savard J."/>
            <person name="Schinko J.B."/>
            <person name="Schmitt C."/>
            <person name="Schoppmeier M."/>
            <person name="Schroder R."/>
            <person name="Shippy T.D."/>
            <person name="Simonnet F."/>
            <person name="Marques-Souza H."/>
            <person name="Tautz D."/>
            <person name="Tomoyasu Y."/>
            <person name="Trauner J."/>
            <person name="Van der Zee M."/>
            <person name="Vervoort M."/>
            <person name="Wittkopp N."/>
            <person name="Wimmer E.A."/>
            <person name="Yang X."/>
            <person name="Jones A.K."/>
            <person name="Sattelle D.B."/>
            <person name="Ebert P.R."/>
            <person name="Nelson D."/>
            <person name="Scott J.G."/>
            <person name="Beeman R.W."/>
            <person name="Muthukrishnan S."/>
            <person name="Kramer K.J."/>
            <person name="Arakane Y."/>
            <person name="Beeman R.W."/>
            <person name="Zhu Q."/>
            <person name="Hogenkamp D."/>
            <person name="Dixit R."/>
            <person name="Oppert B."/>
            <person name="Jiang H."/>
            <person name="Zou Z."/>
            <person name="Marshall J."/>
            <person name="Elpidina E."/>
            <person name="Vinokurov K."/>
            <person name="Oppert C."/>
            <person name="Zou Z."/>
            <person name="Evans J."/>
            <person name="Lu Z."/>
            <person name="Zhao P."/>
            <person name="Sumathipala N."/>
            <person name="Altincicek B."/>
            <person name="Vilcinskas A."/>
            <person name="Williams M."/>
            <person name="Hultmark D."/>
            <person name="Hetru C."/>
            <person name="Jiang H."/>
            <person name="Grimmelikhuijzen C.J."/>
            <person name="Hauser F."/>
            <person name="Cazzamali G."/>
            <person name="Williamson M."/>
            <person name="Park Y."/>
            <person name="Li B."/>
            <person name="Tanaka Y."/>
            <person name="Predel R."/>
            <person name="Neupert S."/>
            <person name="Schachtner J."/>
            <person name="Verleyen P."/>
            <person name="Raible F."/>
            <person name="Bork P."/>
            <person name="Friedrich M."/>
            <person name="Walden K.K."/>
            <person name="Robertson H.M."/>
            <person name="Angeli S."/>
            <person name="Foret S."/>
            <person name="Bucher G."/>
            <person name="Schuetz S."/>
            <person name="Maleszka R."/>
            <person name="Wimmer E.A."/>
            <person name="Beeman R.W."/>
            <person name="Lorenzen M."/>
            <person name="Tomoyasu Y."/>
            <person name="Miller S.C."/>
            <person name="Grossmann D."/>
            <person name="Bucher G."/>
        </authorList>
    </citation>
    <scope>NUCLEOTIDE SEQUENCE [LARGE SCALE GENOMIC DNA]</scope>
    <source>
        <strain evidence="12 13">Georgia GA2</strain>
    </source>
</reference>
<dbReference type="GO" id="GO:0005813">
    <property type="term" value="C:centrosome"/>
    <property type="evidence" value="ECO:0007669"/>
    <property type="project" value="UniProtKB-SubCell"/>
</dbReference>
<evidence type="ECO:0000313" key="13">
    <source>
        <dbReference type="Proteomes" id="UP000007266"/>
    </source>
</evidence>
<evidence type="ECO:0000313" key="12">
    <source>
        <dbReference type="EMBL" id="EFA12701.1"/>
    </source>
</evidence>
<dbReference type="eggNOG" id="KOG1947">
    <property type="taxonomic scope" value="Eukaryota"/>
</dbReference>
<evidence type="ECO:0000256" key="1">
    <source>
        <dbReference type="ARBA" id="ARBA00004300"/>
    </source>
</evidence>
<organism evidence="12 13">
    <name type="scientific">Tribolium castaneum</name>
    <name type="common">Red flour beetle</name>
    <dbReference type="NCBI Taxonomy" id="7070"/>
    <lineage>
        <taxon>Eukaryota</taxon>
        <taxon>Metazoa</taxon>
        <taxon>Ecdysozoa</taxon>
        <taxon>Arthropoda</taxon>
        <taxon>Hexapoda</taxon>
        <taxon>Insecta</taxon>
        <taxon>Pterygota</taxon>
        <taxon>Neoptera</taxon>
        <taxon>Endopterygota</taxon>
        <taxon>Coleoptera</taxon>
        <taxon>Polyphaga</taxon>
        <taxon>Cucujiformia</taxon>
        <taxon>Tenebrionidae</taxon>
        <taxon>Tenebrionidae incertae sedis</taxon>
        <taxon>Tribolium</taxon>
    </lineage>
</organism>
<evidence type="ECO:0000256" key="8">
    <source>
        <dbReference type="ARBA" id="ARBA00061191"/>
    </source>
</evidence>
<name>D7EJI1_TRICA</name>
<comment type="pathway">
    <text evidence="2">Protein modification; protein ubiquitination.</text>
</comment>
<dbReference type="GO" id="GO:0019005">
    <property type="term" value="C:SCF ubiquitin ligase complex"/>
    <property type="evidence" value="ECO:0000318"/>
    <property type="project" value="GO_Central"/>
</dbReference>
<keyword evidence="3" id="KW-0963">Cytoplasm</keyword>
<proteinExistence type="inferred from homology"/>
<dbReference type="PROSITE" id="PS50181">
    <property type="entry name" value="FBOX"/>
    <property type="match status" value="1"/>
</dbReference>
<dbReference type="InterPro" id="IPR001810">
    <property type="entry name" value="F-box_dom"/>
</dbReference>
<feature type="domain" description="F-box" evidence="11">
    <location>
        <begin position="107"/>
        <end position="153"/>
    </location>
</feature>
<keyword evidence="4" id="KW-0433">Leucine-rich repeat</keyword>
<dbReference type="Gene3D" id="1.20.1280.50">
    <property type="match status" value="1"/>
</dbReference>
<dbReference type="PANTHER" id="PTHR13318">
    <property type="entry name" value="PARTNER OF PAIRED, ISOFORM B-RELATED"/>
    <property type="match status" value="1"/>
</dbReference>
<dbReference type="GO" id="GO:0031146">
    <property type="term" value="P:SCF-dependent proteasomal ubiquitin-dependent protein catabolic process"/>
    <property type="evidence" value="ECO:0000318"/>
    <property type="project" value="GO_Central"/>
</dbReference>
<dbReference type="Pfam" id="PF25372">
    <property type="entry name" value="DUF7885"/>
    <property type="match status" value="1"/>
</dbReference>
<dbReference type="PANTHER" id="PTHR13318:SF50">
    <property type="entry name" value="F-BOX_LRR-REPEAT PROTEIN 7"/>
    <property type="match status" value="1"/>
</dbReference>
<dbReference type="SUPFAM" id="SSF52047">
    <property type="entry name" value="RNI-like"/>
    <property type="match status" value="1"/>
</dbReference>
<dbReference type="OMA" id="ETVHVDR"/>
<evidence type="ECO:0000256" key="5">
    <source>
        <dbReference type="ARBA" id="ARBA00022737"/>
    </source>
</evidence>
<dbReference type="InterPro" id="IPR006553">
    <property type="entry name" value="Leu-rich_rpt_Cys-con_subtyp"/>
</dbReference>
<dbReference type="STRING" id="7070.D7EJI1"/>